<accession>A0A232EQM9</accession>
<reference evidence="1 2" key="1">
    <citation type="journal article" date="2017" name="Curr. Biol.">
        <title>The Evolution of Venom by Co-option of Single-Copy Genes.</title>
        <authorList>
            <person name="Martinson E.O."/>
            <person name="Mrinalini"/>
            <person name="Kelkar Y.D."/>
            <person name="Chang C.H."/>
            <person name="Werren J.H."/>
        </authorList>
    </citation>
    <scope>NUCLEOTIDE SEQUENCE [LARGE SCALE GENOMIC DNA]</scope>
    <source>
        <strain evidence="1 2">Alberta</strain>
        <tissue evidence="1">Whole body</tissue>
    </source>
</reference>
<proteinExistence type="predicted"/>
<sequence>MMLTENKKAHGRRSETGWTLNIHKSVKSDLSAIMPQVKRLERRQVALKRARRALD</sequence>
<protein>
    <submittedName>
        <fullName evidence="1">Uncharacterized protein</fullName>
    </submittedName>
</protein>
<dbReference type="Proteomes" id="UP000215335">
    <property type="component" value="Unassembled WGS sequence"/>
</dbReference>
<dbReference type="AlphaFoldDB" id="A0A232EQM9"/>
<gene>
    <name evidence="1" type="ORF">TSAR_005489</name>
</gene>
<comment type="caution">
    <text evidence="1">The sequence shown here is derived from an EMBL/GenBank/DDBJ whole genome shotgun (WGS) entry which is preliminary data.</text>
</comment>
<name>A0A232EQM9_9HYME</name>
<evidence type="ECO:0000313" key="1">
    <source>
        <dbReference type="EMBL" id="OXU20648.1"/>
    </source>
</evidence>
<evidence type="ECO:0000313" key="2">
    <source>
        <dbReference type="Proteomes" id="UP000215335"/>
    </source>
</evidence>
<dbReference type="EMBL" id="NNAY01002742">
    <property type="protein sequence ID" value="OXU20648.1"/>
    <property type="molecule type" value="Genomic_DNA"/>
</dbReference>
<keyword evidence="2" id="KW-1185">Reference proteome</keyword>
<organism evidence="1 2">
    <name type="scientific">Trichomalopsis sarcophagae</name>
    <dbReference type="NCBI Taxonomy" id="543379"/>
    <lineage>
        <taxon>Eukaryota</taxon>
        <taxon>Metazoa</taxon>
        <taxon>Ecdysozoa</taxon>
        <taxon>Arthropoda</taxon>
        <taxon>Hexapoda</taxon>
        <taxon>Insecta</taxon>
        <taxon>Pterygota</taxon>
        <taxon>Neoptera</taxon>
        <taxon>Endopterygota</taxon>
        <taxon>Hymenoptera</taxon>
        <taxon>Apocrita</taxon>
        <taxon>Proctotrupomorpha</taxon>
        <taxon>Chalcidoidea</taxon>
        <taxon>Pteromalidae</taxon>
        <taxon>Pteromalinae</taxon>
        <taxon>Trichomalopsis</taxon>
    </lineage>
</organism>